<dbReference type="PANTHER" id="PTHR30290">
    <property type="entry name" value="PERIPLASMIC BINDING COMPONENT OF ABC TRANSPORTER"/>
    <property type="match status" value="1"/>
</dbReference>
<comment type="caution">
    <text evidence="1">The sequence shown here is derived from an EMBL/GenBank/DDBJ whole genome shotgun (WGS) entry which is preliminary data.</text>
</comment>
<dbReference type="SUPFAM" id="SSF53850">
    <property type="entry name" value="Periplasmic binding protein-like II"/>
    <property type="match status" value="1"/>
</dbReference>
<dbReference type="GO" id="GO:0015833">
    <property type="term" value="P:peptide transport"/>
    <property type="evidence" value="ECO:0007669"/>
    <property type="project" value="TreeGrafter"/>
</dbReference>
<sequence>GYTRSGSGNRQGPDGKPLSYTLTVVDSIPAVLELVLASLAKIGLNLTPKRVPLPTVLGGASYDIVVAFDGGFGAKGDPDHLRDVYSSQSTAFQHPLGYRNPQVDNLAERQAVSLDVNARKAVVADLQRAVAQDLPVLPIYYPDGFSIYRKSTFDQWSDGTALTEPKRNLMTGMKSGLKIRPIAG</sequence>
<feature type="non-terminal residue" evidence="1">
    <location>
        <position position="1"/>
    </location>
</feature>
<name>A0A2W5ZBU4_9BACT</name>
<evidence type="ECO:0000313" key="1">
    <source>
        <dbReference type="EMBL" id="PZR80355.1"/>
    </source>
</evidence>
<evidence type="ECO:0000313" key="2">
    <source>
        <dbReference type="Proteomes" id="UP000248724"/>
    </source>
</evidence>
<dbReference type="GO" id="GO:1904680">
    <property type="term" value="F:peptide transmembrane transporter activity"/>
    <property type="evidence" value="ECO:0007669"/>
    <property type="project" value="TreeGrafter"/>
</dbReference>
<dbReference type="Gene3D" id="3.10.105.10">
    <property type="entry name" value="Dipeptide-binding Protein, Domain 3"/>
    <property type="match status" value="1"/>
</dbReference>
<protein>
    <recommendedName>
        <fullName evidence="3">Solute-binding protein family 5 domain-containing protein</fullName>
    </recommendedName>
</protein>
<gene>
    <name evidence="1" type="ORF">DLM65_08335</name>
</gene>
<evidence type="ECO:0008006" key="3">
    <source>
        <dbReference type="Google" id="ProtNLM"/>
    </source>
</evidence>
<dbReference type="InterPro" id="IPR039424">
    <property type="entry name" value="SBP_5"/>
</dbReference>
<dbReference type="AlphaFoldDB" id="A0A2W5ZBU4"/>
<accession>A0A2W5ZBU4</accession>
<organism evidence="1 2">
    <name type="scientific">Candidatus Aeolococcus gillhamiae</name>
    <dbReference type="NCBI Taxonomy" id="3127015"/>
    <lineage>
        <taxon>Bacteria</taxon>
        <taxon>Bacillati</taxon>
        <taxon>Candidatus Dormiibacterota</taxon>
        <taxon>Candidatus Dormibacteria</taxon>
        <taxon>Candidatus Aeolococcales</taxon>
        <taxon>Candidatus Aeolococcaceae</taxon>
        <taxon>Candidatus Aeolococcus</taxon>
    </lineage>
</organism>
<reference evidence="1 2" key="1">
    <citation type="journal article" date="2017" name="Nature">
        <title>Atmospheric trace gases support primary production in Antarctic desert surface soil.</title>
        <authorList>
            <person name="Ji M."/>
            <person name="Greening C."/>
            <person name="Vanwonterghem I."/>
            <person name="Carere C.R."/>
            <person name="Bay S.K."/>
            <person name="Steen J.A."/>
            <person name="Montgomery K."/>
            <person name="Lines T."/>
            <person name="Beardall J."/>
            <person name="van Dorst J."/>
            <person name="Snape I."/>
            <person name="Stott M.B."/>
            <person name="Hugenholtz P."/>
            <person name="Ferrari B.C."/>
        </authorList>
    </citation>
    <scope>NUCLEOTIDE SEQUENCE [LARGE SCALE GENOMIC DNA]</scope>
    <source>
        <strain evidence="1">RRmetagenome_bin12</strain>
    </source>
</reference>
<proteinExistence type="predicted"/>
<dbReference type="Proteomes" id="UP000248724">
    <property type="component" value="Unassembled WGS sequence"/>
</dbReference>
<dbReference type="EMBL" id="QHBU01000154">
    <property type="protein sequence ID" value="PZR80355.1"/>
    <property type="molecule type" value="Genomic_DNA"/>
</dbReference>